<proteinExistence type="predicted"/>
<keyword evidence="4" id="KW-1185">Reference proteome</keyword>
<sequence>MTDNKDQPETNSDSQNDDNKPPSEQFNPSLLQKATPEYLQELLLDKKTLQNFPNTFKHLELILEKGC</sequence>
<dbReference type="Gene3D" id="1.20.5.4010">
    <property type="match status" value="1"/>
</dbReference>
<dbReference type="Pfam" id="PF16544">
    <property type="entry name" value="STAR_dimer"/>
    <property type="match status" value="1"/>
</dbReference>
<protein>
    <recommendedName>
        <fullName evidence="2">STAR protein homodimerisation region domain-containing protein</fullName>
    </recommendedName>
</protein>
<dbReference type="AlphaFoldDB" id="A0A564YL21"/>
<evidence type="ECO:0000313" key="4">
    <source>
        <dbReference type="Proteomes" id="UP000321570"/>
    </source>
</evidence>
<name>A0A564YL21_HYMDI</name>
<evidence type="ECO:0000313" key="3">
    <source>
        <dbReference type="EMBL" id="VUZ47906.1"/>
    </source>
</evidence>
<dbReference type="Proteomes" id="UP000321570">
    <property type="component" value="Unassembled WGS sequence"/>
</dbReference>
<reference evidence="3 4" key="1">
    <citation type="submission" date="2019-07" db="EMBL/GenBank/DDBJ databases">
        <authorList>
            <person name="Jastrzebski P J."/>
            <person name="Paukszto L."/>
            <person name="Jastrzebski P J."/>
        </authorList>
    </citation>
    <scope>NUCLEOTIDE SEQUENCE [LARGE SCALE GENOMIC DNA]</scope>
    <source>
        <strain evidence="3 4">WMS-il1</strain>
    </source>
</reference>
<gene>
    <name evidence="3" type="ORF">WMSIL1_LOCUS7397</name>
</gene>
<dbReference type="EMBL" id="CABIJS010000256">
    <property type="protein sequence ID" value="VUZ47906.1"/>
    <property type="molecule type" value="Genomic_DNA"/>
</dbReference>
<feature type="region of interest" description="Disordered" evidence="1">
    <location>
        <begin position="1"/>
        <end position="33"/>
    </location>
</feature>
<feature type="compositionally biased region" description="Polar residues" evidence="1">
    <location>
        <begin position="22"/>
        <end position="32"/>
    </location>
</feature>
<feature type="domain" description="STAR protein homodimerisation region" evidence="2">
    <location>
        <begin position="33"/>
        <end position="64"/>
    </location>
</feature>
<organism evidence="3 4">
    <name type="scientific">Hymenolepis diminuta</name>
    <name type="common">Rat tapeworm</name>
    <dbReference type="NCBI Taxonomy" id="6216"/>
    <lineage>
        <taxon>Eukaryota</taxon>
        <taxon>Metazoa</taxon>
        <taxon>Spiralia</taxon>
        <taxon>Lophotrochozoa</taxon>
        <taxon>Platyhelminthes</taxon>
        <taxon>Cestoda</taxon>
        <taxon>Eucestoda</taxon>
        <taxon>Cyclophyllidea</taxon>
        <taxon>Hymenolepididae</taxon>
        <taxon>Hymenolepis</taxon>
    </lineage>
</organism>
<accession>A0A564YL21</accession>
<dbReference type="InterPro" id="IPR032377">
    <property type="entry name" value="STAR_dimer"/>
</dbReference>
<evidence type="ECO:0000256" key="1">
    <source>
        <dbReference type="SAM" id="MobiDB-lite"/>
    </source>
</evidence>
<evidence type="ECO:0000259" key="2">
    <source>
        <dbReference type="Pfam" id="PF16544"/>
    </source>
</evidence>